<dbReference type="Proteomes" id="UP000271889">
    <property type="component" value="Unassembled WGS sequence"/>
</dbReference>
<dbReference type="Gene3D" id="3.80.10.10">
    <property type="entry name" value="Ribonuclease Inhibitor"/>
    <property type="match status" value="2"/>
</dbReference>
<dbReference type="InterPro" id="IPR011889">
    <property type="entry name" value="Liste_lipo_26"/>
</dbReference>
<proteinExistence type="predicted"/>
<dbReference type="NCBIfam" id="TIGR02167">
    <property type="entry name" value="Liste_lipo_26"/>
    <property type="match status" value="3"/>
</dbReference>
<feature type="non-terminal residue" evidence="2">
    <location>
        <position position="479"/>
    </location>
</feature>
<name>A0A3P6STQ9_CYLGO</name>
<sequence>MRDMFRGCQSLNSLGAIPSDNVGQSDNTERVWNTDNVVDFSNMFDGCSALTSLDLRGWSTNKPEHTHGMFFATKSLKSIYLSHKFHIGSGAGFAHAGSEVGTHWRQVGEGTVDSPSGKVFSDANEFVDFHNNKDNEKSTQGFEHYIRQDRPTGSCGSCMWEYVSNQGNAAGDKTTYTLRIYPKQAADNSEQQDAQGQLSDWTRGAGIPPWKDSLYSSYYAQTTRVEVTEDKNSKLQEGARPVTALTCKNMFSGFSELKEVNLSGLNVREVTSLENMFFGCEKLTSLDLSMFVFNGNVKSLAHMLSGCRALTTLKLDKVSTTSETEMESMFKGTALLRKIALSNKFIIKKSAAFDDAGRGAGSCWTEQAEQKQDSPEGVPAWTIFESPDKLIEHHNRKQGEQTSHYTRQDITKGVFGDCIWEYQSNSGEPSEVSESGASTSGAAGNKSQGKLGSWGGQGEETAPPWKHPVCEKYYQNTTK</sequence>
<keyword evidence="3" id="KW-1185">Reference proteome</keyword>
<protein>
    <recommendedName>
        <fullName evidence="4">BspA family leucine-rich repeat surface protein</fullName>
    </recommendedName>
</protein>
<evidence type="ECO:0000313" key="2">
    <source>
        <dbReference type="EMBL" id="VDK56941.1"/>
    </source>
</evidence>
<dbReference type="InterPro" id="IPR005046">
    <property type="entry name" value="DUF285"/>
</dbReference>
<gene>
    <name evidence="2" type="ORF">CGOC_LOCUS3817</name>
</gene>
<dbReference type="Pfam" id="PF03382">
    <property type="entry name" value="DUF285"/>
    <property type="match status" value="2"/>
</dbReference>
<organism evidence="2 3">
    <name type="scientific">Cylicostephanus goldi</name>
    <name type="common">Nematode worm</name>
    <dbReference type="NCBI Taxonomy" id="71465"/>
    <lineage>
        <taxon>Eukaryota</taxon>
        <taxon>Metazoa</taxon>
        <taxon>Ecdysozoa</taxon>
        <taxon>Nematoda</taxon>
        <taxon>Chromadorea</taxon>
        <taxon>Rhabditida</taxon>
        <taxon>Rhabditina</taxon>
        <taxon>Rhabditomorpha</taxon>
        <taxon>Strongyloidea</taxon>
        <taxon>Strongylidae</taxon>
        <taxon>Cylicostephanus</taxon>
    </lineage>
</organism>
<feature type="region of interest" description="Disordered" evidence="1">
    <location>
        <begin position="426"/>
        <end position="479"/>
    </location>
</feature>
<evidence type="ECO:0008006" key="4">
    <source>
        <dbReference type="Google" id="ProtNLM"/>
    </source>
</evidence>
<reference evidence="2 3" key="1">
    <citation type="submission" date="2018-11" db="EMBL/GenBank/DDBJ databases">
        <authorList>
            <consortium name="Pathogen Informatics"/>
        </authorList>
    </citation>
    <scope>NUCLEOTIDE SEQUENCE [LARGE SCALE GENOMIC DNA]</scope>
</reference>
<evidence type="ECO:0000256" key="1">
    <source>
        <dbReference type="SAM" id="MobiDB-lite"/>
    </source>
</evidence>
<accession>A0A3P6STQ9</accession>
<dbReference type="AlphaFoldDB" id="A0A3P6STQ9"/>
<dbReference type="EMBL" id="UYRV01009852">
    <property type="protein sequence ID" value="VDK56941.1"/>
    <property type="molecule type" value="Genomic_DNA"/>
</dbReference>
<evidence type="ECO:0000313" key="3">
    <source>
        <dbReference type="Proteomes" id="UP000271889"/>
    </source>
</evidence>
<dbReference type="InterPro" id="IPR032675">
    <property type="entry name" value="LRR_dom_sf"/>
</dbReference>
<feature type="compositionally biased region" description="Low complexity" evidence="1">
    <location>
        <begin position="435"/>
        <end position="444"/>
    </location>
</feature>
<dbReference type="SUPFAM" id="SSF52047">
    <property type="entry name" value="RNI-like"/>
    <property type="match status" value="1"/>
</dbReference>